<dbReference type="EMBL" id="JACHJH010000003">
    <property type="protein sequence ID" value="MBB4893784.1"/>
    <property type="molecule type" value="Genomic_DNA"/>
</dbReference>
<proteinExistence type="predicted"/>
<dbReference type="SUPFAM" id="SSF49785">
    <property type="entry name" value="Galactose-binding domain-like"/>
    <property type="match status" value="1"/>
</dbReference>
<reference evidence="3 4" key="1">
    <citation type="submission" date="2020-08" db="EMBL/GenBank/DDBJ databases">
        <title>Genomic Encyclopedia of Type Strains, Phase III (KMG-III): the genomes of soil and plant-associated and newly described type strains.</title>
        <authorList>
            <person name="Whitman W."/>
        </authorList>
    </citation>
    <scope>NUCLEOTIDE SEQUENCE [LARGE SCALE GENOMIC DNA]</scope>
    <source>
        <strain evidence="3 4">CECT 3266</strain>
    </source>
</reference>
<dbReference type="Gene3D" id="2.60.120.260">
    <property type="entry name" value="Galactose-binding domain-like"/>
    <property type="match status" value="1"/>
</dbReference>
<sequence length="379" mass="40403">MTTLDCGECGTRAKPGQSFCDACGAVLHWERARTPAAGTATDARDTGPAPAPSGADAAPAPSGPPDQEATDPGTDHAGDPMADRARSLLVPVSEPEATPPVPAPAVAPVLPGRPDTGRPHVRVPGPQEAGNGPPCPWCATPNHPDRHFCRRCAMALAADGTPEPGHRPWWRRLLGPGRHEAPWAGDRPRLRRAFDRIGTWITAAIAVTLLILGVLYVPDGIQATRDHFATRAPVEPDEIRASRSYPGHEPKLAFDKLNNTWWGPGVSQSGQGEWIEVSFAHPARLLDLLITPGVSTRADQLDKSARPHRVKATVTRKDGGTETRELTLDPGAGGQRRAFRVGEVTRVRFTIESSYAASADKQTAIAEIELFGRSGGDQS</sequence>
<dbReference type="PANTHER" id="PTHR42746">
    <property type="entry name" value="DIADENOSINE 5',5'''-P1,P4-TETRAPHOSPHATE PHOSPHORYLASE"/>
    <property type="match status" value="1"/>
</dbReference>
<keyword evidence="2" id="KW-0472">Membrane</keyword>
<feature type="region of interest" description="Disordered" evidence="1">
    <location>
        <begin position="94"/>
        <end position="116"/>
    </location>
</feature>
<dbReference type="InterPro" id="IPR053364">
    <property type="entry name" value="Fork-head_TF_regulator"/>
</dbReference>
<dbReference type="Proteomes" id="UP000556084">
    <property type="component" value="Unassembled WGS sequence"/>
</dbReference>
<dbReference type="RefSeq" id="WP_184349622.1">
    <property type="nucleotide sequence ID" value="NZ_JACHJH010000003.1"/>
</dbReference>
<comment type="caution">
    <text evidence="3">The sequence shown here is derived from an EMBL/GenBank/DDBJ whole genome shotgun (WGS) entry which is preliminary data.</text>
</comment>
<feature type="region of interest" description="Disordered" evidence="1">
    <location>
        <begin position="34"/>
        <end position="81"/>
    </location>
</feature>
<accession>A0A7W7LP07</accession>
<protein>
    <recommendedName>
        <fullName evidence="5">Zinc ribbon domain-containing protein</fullName>
    </recommendedName>
</protein>
<evidence type="ECO:0000256" key="2">
    <source>
        <dbReference type="SAM" id="Phobius"/>
    </source>
</evidence>
<feature type="compositionally biased region" description="Low complexity" evidence="1">
    <location>
        <begin position="34"/>
        <end position="60"/>
    </location>
</feature>
<dbReference type="AlphaFoldDB" id="A0A7W7LP07"/>
<dbReference type="InterPro" id="IPR008979">
    <property type="entry name" value="Galactose-bd-like_sf"/>
</dbReference>
<feature type="transmembrane region" description="Helical" evidence="2">
    <location>
        <begin position="197"/>
        <end position="217"/>
    </location>
</feature>
<evidence type="ECO:0000313" key="3">
    <source>
        <dbReference type="EMBL" id="MBB4893784.1"/>
    </source>
</evidence>
<evidence type="ECO:0000256" key="1">
    <source>
        <dbReference type="SAM" id="MobiDB-lite"/>
    </source>
</evidence>
<dbReference type="NCBIfam" id="NF047619">
    <property type="entry name" value="NADase_discoid"/>
    <property type="match status" value="1"/>
</dbReference>
<dbReference type="InterPro" id="IPR057561">
    <property type="entry name" value="NADase_transloc"/>
</dbReference>
<keyword evidence="2" id="KW-1133">Transmembrane helix</keyword>
<evidence type="ECO:0008006" key="5">
    <source>
        <dbReference type="Google" id="ProtNLM"/>
    </source>
</evidence>
<keyword evidence="4" id="KW-1185">Reference proteome</keyword>
<organism evidence="3 4">
    <name type="scientific">Streptomyces olivoverticillatus</name>
    <dbReference type="NCBI Taxonomy" id="66427"/>
    <lineage>
        <taxon>Bacteria</taxon>
        <taxon>Bacillati</taxon>
        <taxon>Actinomycetota</taxon>
        <taxon>Actinomycetes</taxon>
        <taxon>Kitasatosporales</taxon>
        <taxon>Streptomycetaceae</taxon>
        <taxon>Streptomyces</taxon>
    </lineage>
</organism>
<gene>
    <name evidence="3" type="ORF">FHS39_002815</name>
</gene>
<keyword evidence="2" id="KW-0812">Transmembrane</keyword>
<evidence type="ECO:0000313" key="4">
    <source>
        <dbReference type="Proteomes" id="UP000556084"/>
    </source>
</evidence>
<dbReference type="PANTHER" id="PTHR42746:SF2">
    <property type="entry name" value="DIADENOSINE 5',5'''-P1,P4-TETRAPHOSPHATE PHOSPHORYLASE 2-RELATED"/>
    <property type="match status" value="1"/>
</dbReference>
<name>A0A7W7LP07_9ACTN</name>